<keyword evidence="2 4" id="KW-0808">Transferase</keyword>
<keyword evidence="5" id="KW-1185">Reference proteome</keyword>
<gene>
    <name evidence="4" type="ORF">QHG74_21240</name>
</gene>
<dbReference type="EC" id="2.4.-.-" evidence="4"/>
<evidence type="ECO:0000256" key="1">
    <source>
        <dbReference type="ARBA" id="ARBA00022676"/>
    </source>
</evidence>
<reference evidence="4 5" key="1">
    <citation type="submission" date="2023-04" db="EMBL/GenBank/DDBJ databases">
        <title>Bacteroides pacosi sp. nov., isolated from the fecal material of an alpaca.</title>
        <authorList>
            <person name="Miller S."/>
            <person name="Hendry M."/>
            <person name="King J."/>
            <person name="Sankaranarayanan K."/>
            <person name="Lawson P.A."/>
        </authorList>
    </citation>
    <scope>NUCLEOTIDE SEQUENCE [LARGE SCALE GENOMIC DNA]</scope>
    <source>
        <strain evidence="4 5">A2-P53</strain>
    </source>
</reference>
<dbReference type="Pfam" id="PF00535">
    <property type="entry name" value="Glycos_transf_2"/>
    <property type="match status" value="1"/>
</dbReference>
<dbReference type="InterPro" id="IPR029044">
    <property type="entry name" value="Nucleotide-diphossugar_trans"/>
</dbReference>
<feature type="domain" description="Glycosyltransferase 2-like" evidence="3">
    <location>
        <begin position="5"/>
        <end position="127"/>
    </location>
</feature>
<organism evidence="4 5">
    <name type="scientific">Bacteroides vicugnae</name>
    <dbReference type="NCBI Taxonomy" id="3037989"/>
    <lineage>
        <taxon>Bacteria</taxon>
        <taxon>Pseudomonadati</taxon>
        <taxon>Bacteroidota</taxon>
        <taxon>Bacteroidia</taxon>
        <taxon>Bacteroidales</taxon>
        <taxon>Bacteroidaceae</taxon>
        <taxon>Bacteroides</taxon>
    </lineage>
</organism>
<dbReference type="RefSeq" id="WP_322019776.1">
    <property type="nucleotide sequence ID" value="NZ_JARZAK010000020.1"/>
</dbReference>
<sequence length="320" mass="36817">MPKVSVIIPVYGAESFIERCARSLFEQTLEDMEFIFVDDCSPDRSVEILNKVVSEYPNRNVSVWKQSINCGVSAVRELALSKATGEYLGFCDSDDWVDPNMYKTLVETAEAQDADVVGCGFWEHSIAGITERTFLHRNDSREVVLSPFFFGGIYGALWNKLIKKDFFDSASQDLWKGISMWEDSCMLIPLRLQSSKTVFLDDCLYHYNVNANSITTKFSMKKVNDAIVATRRLEHYFYTEGLLNDASALINYLKIASKEVLLRFPKKENVEMWKNVFPEAKRYIMHYHPWNFILKIRAMLVSFLPSIIGVQLLKLKKSTK</sequence>
<proteinExistence type="predicted"/>
<name>A0ABU5HZ80_9BACE</name>
<evidence type="ECO:0000313" key="4">
    <source>
        <dbReference type="EMBL" id="MDY7260240.1"/>
    </source>
</evidence>
<evidence type="ECO:0000313" key="5">
    <source>
        <dbReference type="Proteomes" id="UP001292913"/>
    </source>
</evidence>
<dbReference type="SUPFAM" id="SSF53448">
    <property type="entry name" value="Nucleotide-diphospho-sugar transferases"/>
    <property type="match status" value="1"/>
</dbReference>
<dbReference type="EMBL" id="JARZAK010000020">
    <property type="protein sequence ID" value="MDY7260240.1"/>
    <property type="molecule type" value="Genomic_DNA"/>
</dbReference>
<keyword evidence="1 4" id="KW-0328">Glycosyltransferase</keyword>
<evidence type="ECO:0000259" key="3">
    <source>
        <dbReference type="Pfam" id="PF00535"/>
    </source>
</evidence>
<dbReference type="GO" id="GO:0016757">
    <property type="term" value="F:glycosyltransferase activity"/>
    <property type="evidence" value="ECO:0007669"/>
    <property type="project" value="UniProtKB-KW"/>
</dbReference>
<dbReference type="Gene3D" id="3.90.550.10">
    <property type="entry name" value="Spore Coat Polysaccharide Biosynthesis Protein SpsA, Chain A"/>
    <property type="match status" value="1"/>
</dbReference>
<dbReference type="CDD" id="cd00761">
    <property type="entry name" value="Glyco_tranf_GTA_type"/>
    <property type="match status" value="1"/>
</dbReference>
<evidence type="ECO:0000256" key="2">
    <source>
        <dbReference type="ARBA" id="ARBA00022679"/>
    </source>
</evidence>
<protein>
    <submittedName>
        <fullName evidence="4">Glycosyltransferase</fullName>
        <ecNumber evidence="4">2.4.-.-</ecNumber>
    </submittedName>
</protein>
<accession>A0ABU5HZ80</accession>
<comment type="caution">
    <text evidence="4">The sequence shown here is derived from an EMBL/GenBank/DDBJ whole genome shotgun (WGS) entry which is preliminary data.</text>
</comment>
<dbReference type="Proteomes" id="UP001292913">
    <property type="component" value="Unassembled WGS sequence"/>
</dbReference>
<dbReference type="PANTHER" id="PTHR22916">
    <property type="entry name" value="GLYCOSYLTRANSFERASE"/>
    <property type="match status" value="1"/>
</dbReference>
<dbReference type="InterPro" id="IPR001173">
    <property type="entry name" value="Glyco_trans_2-like"/>
</dbReference>
<dbReference type="PANTHER" id="PTHR22916:SF51">
    <property type="entry name" value="GLYCOSYLTRANSFERASE EPSH-RELATED"/>
    <property type="match status" value="1"/>
</dbReference>